<keyword evidence="2" id="KW-1133">Transmembrane helix</keyword>
<feature type="transmembrane region" description="Helical" evidence="2">
    <location>
        <begin position="471"/>
        <end position="490"/>
    </location>
</feature>
<dbReference type="STRING" id="43265.A0A545UMW0"/>
<evidence type="ECO:0000313" key="4">
    <source>
        <dbReference type="EMBL" id="TQV90804.1"/>
    </source>
</evidence>
<organism evidence="4 5">
    <name type="scientific">Cordyceps javanica</name>
    <dbReference type="NCBI Taxonomy" id="43265"/>
    <lineage>
        <taxon>Eukaryota</taxon>
        <taxon>Fungi</taxon>
        <taxon>Dikarya</taxon>
        <taxon>Ascomycota</taxon>
        <taxon>Pezizomycotina</taxon>
        <taxon>Sordariomycetes</taxon>
        <taxon>Hypocreomycetidae</taxon>
        <taxon>Hypocreales</taxon>
        <taxon>Cordycipitaceae</taxon>
        <taxon>Cordyceps</taxon>
    </lineage>
</organism>
<feature type="domain" description="Acyltransferase 3" evidence="3">
    <location>
        <begin position="88"/>
        <end position="525"/>
    </location>
</feature>
<dbReference type="PANTHER" id="PTHR23028:SF134">
    <property type="entry name" value="PUTATIVE (AFU_ORTHOLOGUE AFUA_4G08520)-RELATED"/>
    <property type="match status" value="1"/>
</dbReference>
<reference evidence="4 5" key="1">
    <citation type="journal article" date="2019" name="Appl. Microbiol. Biotechnol.">
        <title>Genome sequence of Isaria javanica and comparative genome analysis insights into family S53 peptidase evolution in fungal entomopathogens.</title>
        <authorList>
            <person name="Lin R."/>
            <person name="Zhang X."/>
            <person name="Xin B."/>
            <person name="Zou M."/>
            <person name="Gao Y."/>
            <person name="Qin F."/>
            <person name="Hu Q."/>
            <person name="Xie B."/>
            <person name="Cheng X."/>
        </authorList>
    </citation>
    <scope>NUCLEOTIDE SEQUENCE [LARGE SCALE GENOMIC DNA]</scope>
    <source>
        <strain evidence="4 5">IJ1G</strain>
    </source>
</reference>
<feature type="transmembrane region" description="Helical" evidence="2">
    <location>
        <begin position="384"/>
        <end position="402"/>
    </location>
</feature>
<gene>
    <name evidence="4" type="ORF">IF1G_10547</name>
</gene>
<feature type="transmembrane region" description="Helical" evidence="2">
    <location>
        <begin position="288"/>
        <end position="317"/>
    </location>
</feature>
<dbReference type="InterPro" id="IPR002656">
    <property type="entry name" value="Acyl_transf_3_dom"/>
</dbReference>
<dbReference type="PANTHER" id="PTHR23028">
    <property type="entry name" value="ACETYLTRANSFERASE"/>
    <property type="match status" value="1"/>
</dbReference>
<feature type="transmembrane region" description="Helical" evidence="2">
    <location>
        <begin position="432"/>
        <end position="451"/>
    </location>
</feature>
<keyword evidence="2" id="KW-0812">Transmembrane</keyword>
<protein>
    <submittedName>
        <fullName evidence="4">Acyltransferase-like protein</fullName>
    </submittedName>
</protein>
<comment type="caution">
    <text evidence="4">The sequence shown here is derived from an EMBL/GenBank/DDBJ whole genome shotgun (WGS) entry which is preliminary data.</text>
</comment>
<feature type="transmembrane region" description="Helical" evidence="2">
    <location>
        <begin position="95"/>
        <end position="114"/>
    </location>
</feature>
<evidence type="ECO:0000256" key="2">
    <source>
        <dbReference type="SAM" id="Phobius"/>
    </source>
</evidence>
<keyword evidence="2" id="KW-0472">Membrane</keyword>
<dbReference type="OrthoDB" id="5819582at2759"/>
<evidence type="ECO:0000256" key="1">
    <source>
        <dbReference type="SAM" id="MobiDB-lite"/>
    </source>
</evidence>
<dbReference type="EMBL" id="SPUK01000023">
    <property type="protein sequence ID" value="TQV90804.1"/>
    <property type="molecule type" value="Genomic_DNA"/>
</dbReference>
<feature type="transmembrane region" description="Helical" evidence="2">
    <location>
        <begin position="199"/>
        <end position="218"/>
    </location>
</feature>
<dbReference type="GO" id="GO:0016747">
    <property type="term" value="F:acyltransferase activity, transferring groups other than amino-acyl groups"/>
    <property type="evidence" value="ECO:0007669"/>
    <property type="project" value="InterPro"/>
</dbReference>
<sequence>MEPRGEPERDQLLLKPGPGSVYETAMLCGRYLKNRTASVSKSIKSTGSAAALLFASGPAGQRAAAGDNGGVGPRRLQPPGQHPSSPTAYLSGLRGVAAVIVFLFHSTWAFTSIVDVGYGVPTERDDGNGNKIVVGDANRHLLQLPFLRLVHAGHAMVGVFFLVGGYVNAVKPLRLMRGHRHAELPPAVAASLLRRGLRLYLPALAAMLATALLAWGGALEPARRNMDTLQGVVFYWPDFHPSRHDTLAGTLAEWRAQALLILDPWKQPVWPNYDPHLWTVGLEYRASLVLSLGLSALACCRVGARLGLLTLLAAFMVRCDRWEVALFLAGAVLAEVDLVRKDAAAASSPTSTASPGNAGIDGIDLEAKREEDRPARPLPPSRRMLGSLGIVLLAVAGMYLMSFPPEGGQTAPGFVLVSRWLVPSWAGDAKRYVHGAGALLFLVAVSGSAALQRPFLTRTAQYLGTVSYSLYIVHGPVMHSVGYLIAPAVLAATRAAESEARWATGMILATVVNFAISLAVADLFYRTIDVGSMRVATAFQKLCSLGRYQDKS</sequence>
<keyword evidence="5" id="KW-1185">Reference proteome</keyword>
<dbReference type="AlphaFoldDB" id="A0A545UMW0"/>
<dbReference type="Proteomes" id="UP000315783">
    <property type="component" value="Unassembled WGS sequence"/>
</dbReference>
<evidence type="ECO:0000259" key="3">
    <source>
        <dbReference type="Pfam" id="PF01757"/>
    </source>
</evidence>
<dbReference type="InterPro" id="IPR050879">
    <property type="entry name" value="Acyltransferase_3"/>
</dbReference>
<feature type="transmembrane region" description="Helical" evidence="2">
    <location>
        <begin position="149"/>
        <end position="170"/>
    </location>
</feature>
<keyword evidence="4" id="KW-0012">Acyltransferase</keyword>
<dbReference type="Pfam" id="PF01757">
    <property type="entry name" value="Acyl_transf_3"/>
    <property type="match status" value="1"/>
</dbReference>
<feature type="transmembrane region" description="Helical" evidence="2">
    <location>
        <begin position="502"/>
        <end position="525"/>
    </location>
</feature>
<feature type="region of interest" description="Disordered" evidence="1">
    <location>
        <begin position="63"/>
        <end position="86"/>
    </location>
</feature>
<name>A0A545UMW0_9HYPO</name>
<evidence type="ECO:0000313" key="5">
    <source>
        <dbReference type="Proteomes" id="UP000315783"/>
    </source>
</evidence>
<keyword evidence="4" id="KW-0808">Transferase</keyword>
<proteinExistence type="predicted"/>
<accession>A0A545UMW0</accession>